<accession>A0A8X6QBS9</accession>
<gene>
    <name evidence="1" type="ORF">NPIL_206661</name>
</gene>
<dbReference type="Proteomes" id="UP000887013">
    <property type="component" value="Unassembled WGS sequence"/>
</dbReference>
<evidence type="ECO:0000313" key="1">
    <source>
        <dbReference type="EMBL" id="GFU16717.1"/>
    </source>
</evidence>
<dbReference type="EMBL" id="BMAW01030489">
    <property type="protein sequence ID" value="GFU16717.1"/>
    <property type="molecule type" value="Genomic_DNA"/>
</dbReference>
<sequence length="173" mass="20091">MTCSFSRLNSVQHETACADHNDNKYTKPNIVQQHLSSFQNICCRKFSRSNQSLNLLYLGKFKIASLMRNEWYPVSCVNFHQRTVLCSRPQMLTARKDRKHQLPPAGLHWSNGTLVHVMTEREREKREERNCLKLFFNIKLSLGRLTIFINENISSSLLPVATYVVPLRILLGN</sequence>
<keyword evidence="2" id="KW-1185">Reference proteome</keyword>
<evidence type="ECO:0000313" key="2">
    <source>
        <dbReference type="Proteomes" id="UP000887013"/>
    </source>
</evidence>
<reference evidence="1" key="1">
    <citation type="submission" date="2020-08" db="EMBL/GenBank/DDBJ databases">
        <title>Multicomponent nature underlies the extraordinary mechanical properties of spider dragline silk.</title>
        <authorList>
            <person name="Kono N."/>
            <person name="Nakamura H."/>
            <person name="Mori M."/>
            <person name="Yoshida Y."/>
            <person name="Ohtoshi R."/>
            <person name="Malay A.D."/>
            <person name="Moran D.A.P."/>
            <person name="Tomita M."/>
            <person name="Numata K."/>
            <person name="Arakawa K."/>
        </authorList>
    </citation>
    <scope>NUCLEOTIDE SEQUENCE</scope>
</reference>
<proteinExistence type="predicted"/>
<comment type="caution">
    <text evidence="1">The sequence shown here is derived from an EMBL/GenBank/DDBJ whole genome shotgun (WGS) entry which is preliminary data.</text>
</comment>
<protein>
    <submittedName>
        <fullName evidence="1">Uncharacterized protein</fullName>
    </submittedName>
</protein>
<dbReference type="AlphaFoldDB" id="A0A8X6QBS9"/>
<organism evidence="1 2">
    <name type="scientific">Nephila pilipes</name>
    <name type="common">Giant wood spider</name>
    <name type="synonym">Nephila maculata</name>
    <dbReference type="NCBI Taxonomy" id="299642"/>
    <lineage>
        <taxon>Eukaryota</taxon>
        <taxon>Metazoa</taxon>
        <taxon>Ecdysozoa</taxon>
        <taxon>Arthropoda</taxon>
        <taxon>Chelicerata</taxon>
        <taxon>Arachnida</taxon>
        <taxon>Araneae</taxon>
        <taxon>Araneomorphae</taxon>
        <taxon>Entelegynae</taxon>
        <taxon>Araneoidea</taxon>
        <taxon>Nephilidae</taxon>
        <taxon>Nephila</taxon>
    </lineage>
</organism>
<name>A0A8X6QBS9_NEPPI</name>